<name>A0AAU6W0X0_9CAUD</name>
<protein>
    <recommendedName>
        <fullName evidence="2">DUF551 domain-containing protein</fullName>
    </recommendedName>
</protein>
<reference evidence="1" key="1">
    <citation type="journal article" date="2024" name="J. Gen. Virol.">
        <title>Novel phages of Pseudomonas syringae unveil numerous potential auxiliary metabolic genes.</title>
        <authorList>
            <person name="Feltin C."/>
            <person name="Garneau J.R."/>
            <person name="Morris C.E."/>
            <person name="Berard A."/>
            <person name="Torres-Barcelo C."/>
        </authorList>
    </citation>
    <scope>NUCLEOTIDE SEQUENCE</scope>
</reference>
<evidence type="ECO:0008006" key="2">
    <source>
        <dbReference type="Google" id="ProtNLM"/>
    </source>
</evidence>
<organism evidence="1">
    <name type="scientific">Pseudomonas phage Nican01</name>
    <dbReference type="NCBI Taxonomy" id="3138540"/>
    <lineage>
        <taxon>Viruses</taxon>
        <taxon>Duplodnaviria</taxon>
        <taxon>Heunggongvirae</taxon>
        <taxon>Uroviricota</taxon>
        <taxon>Caudoviricetes</taxon>
        <taxon>Nickievirus</taxon>
    </lineage>
</organism>
<gene>
    <name evidence="1" type="ORF">Nican01_00083</name>
</gene>
<evidence type="ECO:0000313" key="1">
    <source>
        <dbReference type="EMBL" id="XAI70096.1"/>
    </source>
</evidence>
<dbReference type="EMBL" id="PP179318">
    <property type="protein sequence ID" value="XAI70096.1"/>
    <property type="molecule type" value="Genomic_DNA"/>
</dbReference>
<accession>A0AAU6W0X0</accession>
<proteinExistence type="predicted"/>
<sequence length="86" mass="10008">MSKPQWLDLKSAPMDATMVLLLVEFYENSTDDNTRAVTMGFNNFDHNGINEWLFAGWNWDQDCFTEGRGKVIGWYPLMVPEYTHEA</sequence>